<dbReference type="eggNOG" id="COG3813">
    <property type="taxonomic scope" value="Bacteria"/>
</dbReference>
<dbReference type="STRING" id="991.IW20_22625"/>
<name>A0A085ZZ21_FLAHY</name>
<comment type="caution">
    <text evidence="1">The sequence shown here is derived from an EMBL/GenBank/DDBJ whole genome shotgun (WGS) entry which is preliminary data.</text>
</comment>
<keyword evidence="4" id="KW-1185">Reference proteome</keyword>
<reference evidence="2 4" key="2">
    <citation type="submission" date="2016-11" db="EMBL/GenBank/DDBJ databases">
        <title>Whole genomes of Flavobacteriaceae.</title>
        <authorList>
            <person name="Stine C."/>
            <person name="Li C."/>
            <person name="Tadesse D."/>
        </authorList>
    </citation>
    <scope>NUCLEOTIDE SEQUENCE [LARGE SCALE GENOMIC DNA]</scope>
    <source>
        <strain evidence="2 4">ATCC 29551</strain>
    </source>
</reference>
<evidence type="ECO:0008006" key="5">
    <source>
        <dbReference type="Google" id="ProtNLM"/>
    </source>
</evidence>
<dbReference type="RefSeq" id="WP_035627646.1">
    <property type="nucleotide sequence ID" value="NZ_JBEWQG010000030.1"/>
</dbReference>
<dbReference type="EMBL" id="JPRM01000047">
    <property type="protein sequence ID" value="KFF09685.1"/>
    <property type="molecule type" value="Genomic_DNA"/>
</dbReference>
<protein>
    <recommendedName>
        <fullName evidence="5">Urease</fullName>
    </recommendedName>
</protein>
<evidence type="ECO:0000313" key="4">
    <source>
        <dbReference type="Proteomes" id="UP000198424"/>
    </source>
</evidence>
<dbReference type="OrthoDB" id="9808883at2"/>
<gene>
    <name evidence="2" type="ORF">B0A62_17405</name>
    <name evidence="1" type="ORF">IW20_22625</name>
</gene>
<dbReference type="Proteomes" id="UP000198424">
    <property type="component" value="Unassembled WGS sequence"/>
</dbReference>
<dbReference type="Pfam" id="PF06906">
    <property type="entry name" value="DUF1272"/>
    <property type="match status" value="1"/>
</dbReference>
<evidence type="ECO:0000313" key="3">
    <source>
        <dbReference type="Proteomes" id="UP000028712"/>
    </source>
</evidence>
<proteinExistence type="predicted"/>
<accession>A0A085ZZ21</accession>
<organism evidence="1 3">
    <name type="scientific">Flavobacterium hydatis</name>
    <name type="common">Cytophaga aquatilis</name>
    <dbReference type="NCBI Taxonomy" id="991"/>
    <lineage>
        <taxon>Bacteria</taxon>
        <taxon>Pseudomonadati</taxon>
        <taxon>Bacteroidota</taxon>
        <taxon>Flavobacteriia</taxon>
        <taxon>Flavobacteriales</taxon>
        <taxon>Flavobacteriaceae</taxon>
        <taxon>Flavobacterium</taxon>
    </lineage>
</organism>
<dbReference type="EMBL" id="MUGY01000025">
    <property type="protein sequence ID" value="OXA91454.1"/>
    <property type="molecule type" value="Genomic_DNA"/>
</dbReference>
<reference evidence="1 3" key="1">
    <citation type="submission" date="2014-07" db="EMBL/GenBank/DDBJ databases">
        <title>Genome of Flavobacterium hydatis DSM 2063.</title>
        <authorList>
            <person name="Pipes S.E."/>
            <person name="Stropko S.J."/>
            <person name="Newman J.D."/>
        </authorList>
    </citation>
    <scope>NUCLEOTIDE SEQUENCE [LARGE SCALE GENOMIC DNA]</scope>
    <source>
        <strain evidence="1 3">DSM 2063</strain>
    </source>
</reference>
<dbReference type="AlphaFoldDB" id="A0A085ZZ21"/>
<dbReference type="InterPro" id="IPR010696">
    <property type="entry name" value="DUF1272"/>
</dbReference>
<dbReference type="Proteomes" id="UP000028712">
    <property type="component" value="Unassembled WGS sequence"/>
</dbReference>
<evidence type="ECO:0000313" key="1">
    <source>
        <dbReference type="EMBL" id="KFF09685.1"/>
    </source>
</evidence>
<sequence>MLEIRPICEHCAKSLPNESEEAMICTFECTYCKDCVDNLLENVCPNCGGGFEKRPIRPKELLLKYPSKIEPLLKPVNLIEFEVLKSKNKDLEPNKR</sequence>
<evidence type="ECO:0000313" key="2">
    <source>
        <dbReference type="EMBL" id="OXA91454.1"/>
    </source>
</evidence>